<sequence length="154" mass="17862">MIPYTNQLRGEKKPAPLPVHYTGSLVSECKRKWKNERLAEMSLEVKLRLLDDQFLFNSTFFFILLNFPSKNYLINIPNCAAIIVCRFSLIVCLLFVCLSVQLSIGWLSYVMLLYSHHVDDNNDEIDQDEGQVKGNDDGEHFGVFYEEKNFDKVC</sequence>
<dbReference type="Proteomes" id="UP000037069">
    <property type="component" value="Unassembled WGS sequence"/>
</dbReference>
<dbReference type="EMBL" id="JRES01000660">
    <property type="protein sequence ID" value="KNC29471.1"/>
    <property type="molecule type" value="Genomic_DNA"/>
</dbReference>
<keyword evidence="1" id="KW-1133">Transmembrane helix</keyword>
<accession>A0A0L0CB44</accession>
<name>A0A0L0CB44_LUCCU</name>
<dbReference type="AlphaFoldDB" id="A0A0L0CB44"/>
<comment type="caution">
    <text evidence="2">The sequence shown here is derived from an EMBL/GenBank/DDBJ whole genome shotgun (WGS) entry which is preliminary data.</text>
</comment>
<evidence type="ECO:0000313" key="2">
    <source>
        <dbReference type="EMBL" id="KNC29471.1"/>
    </source>
</evidence>
<organism evidence="2 3">
    <name type="scientific">Lucilia cuprina</name>
    <name type="common">Green bottle fly</name>
    <name type="synonym">Australian sheep blowfly</name>
    <dbReference type="NCBI Taxonomy" id="7375"/>
    <lineage>
        <taxon>Eukaryota</taxon>
        <taxon>Metazoa</taxon>
        <taxon>Ecdysozoa</taxon>
        <taxon>Arthropoda</taxon>
        <taxon>Hexapoda</taxon>
        <taxon>Insecta</taxon>
        <taxon>Pterygota</taxon>
        <taxon>Neoptera</taxon>
        <taxon>Endopterygota</taxon>
        <taxon>Diptera</taxon>
        <taxon>Brachycera</taxon>
        <taxon>Muscomorpha</taxon>
        <taxon>Oestroidea</taxon>
        <taxon>Calliphoridae</taxon>
        <taxon>Luciliinae</taxon>
        <taxon>Lucilia</taxon>
    </lineage>
</organism>
<feature type="transmembrane region" description="Helical" evidence="1">
    <location>
        <begin position="80"/>
        <end position="107"/>
    </location>
</feature>
<keyword evidence="3" id="KW-1185">Reference proteome</keyword>
<evidence type="ECO:0000313" key="3">
    <source>
        <dbReference type="Proteomes" id="UP000037069"/>
    </source>
</evidence>
<keyword evidence="1" id="KW-0812">Transmembrane</keyword>
<protein>
    <submittedName>
        <fullName evidence="2">Uncharacterized protein</fullName>
    </submittedName>
</protein>
<gene>
    <name evidence="2" type="ORF">FF38_13312</name>
</gene>
<proteinExistence type="predicted"/>
<reference evidence="2 3" key="1">
    <citation type="journal article" date="2015" name="Nat. Commun.">
        <title>Lucilia cuprina genome unlocks parasitic fly biology to underpin future interventions.</title>
        <authorList>
            <person name="Anstead C.A."/>
            <person name="Korhonen P.K."/>
            <person name="Young N.D."/>
            <person name="Hall R.S."/>
            <person name="Jex A.R."/>
            <person name="Murali S.C."/>
            <person name="Hughes D.S."/>
            <person name="Lee S.F."/>
            <person name="Perry T."/>
            <person name="Stroehlein A.J."/>
            <person name="Ansell B.R."/>
            <person name="Breugelmans B."/>
            <person name="Hofmann A."/>
            <person name="Qu J."/>
            <person name="Dugan S."/>
            <person name="Lee S.L."/>
            <person name="Chao H."/>
            <person name="Dinh H."/>
            <person name="Han Y."/>
            <person name="Doddapaneni H.V."/>
            <person name="Worley K.C."/>
            <person name="Muzny D.M."/>
            <person name="Ioannidis P."/>
            <person name="Waterhouse R.M."/>
            <person name="Zdobnov E.M."/>
            <person name="James P.J."/>
            <person name="Bagnall N.H."/>
            <person name="Kotze A.C."/>
            <person name="Gibbs R.A."/>
            <person name="Richards S."/>
            <person name="Batterham P."/>
            <person name="Gasser R.B."/>
        </authorList>
    </citation>
    <scope>NUCLEOTIDE SEQUENCE [LARGE SCALE GENOMIC DNA]</scope>
    <source>
        <strain evidence="2 3">LS</strain>
        <tissue evidence="2">Full body</tissue>
    </source>
</reference>
<evidence type="ECO:0000256" key="1">
    <source>
        <dbReference type="SAM" id="Phobius"/>
    </source>
</evidence>
<keyword evidence="1" id="KW-0472">Membrane</keyword>